<name>A0A4E0R0D1_FASHE</name>
<protein>
    <submittedName>
        <fullName evidence="15">Sodium-coupled monocarboxylate transporter 2</fullName>
    </submittedName>
</protein>
<dbReference type="GO" id="GO:0015293">
    <property type="term" value="F:symporter activity"/>
    <property type="evidence" value="ECO:0007669"/>
    <property type="project" value="TreeGrafter"/>
</dbReference>
<dbReference type="InterPro" id="IPR051163">
    <property type="entry name" value="Sodium:Solute_Symporter_SSF"/>
</dbReference>
<organism evidence="15 16">
    <name type="scientific">Fasciola hepatica</name>
    <name type="common">Liver fluke</name>
    <dbReference type="NCBI Taxonomy" id="6192"/>
    <lineage>
        <taxon>Eukaryota</taxon>
        <taxon>Metazoa</taxon>
        <taxon>Spiralia</taxon>
        <taxon>Lophotrochozoa</taxon>
        <taxon>Platyhelminthes</taxon>
        <taxon>Trematoda</taxon>
        <taxon>Digenea</taxon>
        <taxon>Plagiorchiida</taxon>
        <taxon>Echinostomata</taxon>
        <taxon>Echinostomatoidea</taxon>
        <taxon>Fasciolidae</taxon>
        <taxon>Fasciola</taxon>
    </lineage>
</organism>
<evidence type="ECO:0000256" key="11">
    <source>
        <dbReference type="ARBA" id="ARBA00023201"/>
    </source>
</evidence>
<evidence type="ECO:0000256" key="6">
    <source>
        <dbReference type="ARBA" id="ARBA00022989"/>
    </source>
</evidence>
<evidence type="ECO:0000256" key="1">
    <source>
        <dbReference type="ARBA" id="ARBA00004651"/>
    </source>
</evidence>
<dbReference type="PANTHER" id="PTHR42985">
    <property type="entry name" value="SODIUM-COUPLED MONOCARBOXYLATE TRANSPORTER"/>
    <property type="match status" value="1"/>
</dbReference>
<dbReference type="GO" id="GO:0006814">
    <property type="term" value="P:sodium ion transport"/>
    <property type="evidence" value="ECO:0007669"/>
    <property type="project" value="UniProtKB-KW"/>
</dbReference>
<feature type="transmembrane region" description="Helical" evidence="14">
    <location>
        <begin position="159"/>
        <end position="178"/>
    </location>
</feature>
<evidence type="ECO:0000256" key="3">
    <source>
        <dbReference type="ARBA" id="ARBA00022448"/>
    </source>
</evidence>
<feature type="transmembrane region" description="Helical" evidence="14">
    <location>
        <begin position="108"/>
        <end position="138"/>
    </location>
</feature>
<keyword evidence="9 14" id="KW-0472">Membrane</keyword>
<dbReference type="GO" id="GO:0098660">
    <property type="term" value="P:inorganic ion transmembrane transport"/>
    <property type="evidence" value="ECO:0007669"/>
    <property type="project" value="UniProtKB-ARBA"/>
</dbReference>
<evidence type="ECO:0000256" key="13">
    <source>
        <dbReference type="RuleBase" id="RU362091"/>
    </source>
</evidence>
<comment type="caution">
    <text evidence="15">The sequence shown here is derived from an EMBL/GenBank/DDBJ whole genome shotgun (WGS) entry which is preliminary data.</text>
</comment>
<dbReference type="PANTHER" id="PTHR42985:SF2">
    <property type="entry name" value="SODIUM-DEPENDENT MULTIVITAMIN TRANSPORTER"/>
    <property type="match status" value="1"/>
</dbReference>
<feature type="transmembrane region" description="Helical" evidence="14">
    <location>
        <begin position="220"/>
        <end position="239"/>
    </location>
</feature>
<dbReference type="PROSITE" id="PS00456">
    <property type="entry name" value="NA_SOLUT_SYMP_1"/>
    <property type="match status" value="1"/>
</dbReference>
<feature type="transmembrane region" description="Helical" evidence="14">
    <location>
        <begin position="270"/>
        <end position="289"/>
    </location>
</feature>
<feature type="transmembrane region" description="Helical" evidence="14">
    <location>
        <begin position="82"/>
        <end position="102"/>
    </location>
</feature>
<keyword evidence="11" id="KW-0739">Sodium transport</keyword>
<sequence>MKYTFHWSDYLVFAFWLLIYSLVGIYQRFRSRLQPLLCRHSCHCAKQEKDPVYIDSRQDLSNSNDQGDVVDTENLFLGGRQLSLFPILASVMASFLSAVSLMGTCSEAYLYGIQFILMIGAYVIGFSVASEVYLPVFYKLRVTSAHEYLEMRFGKAVRSVTSLIFCIQMWIYIALALYAPALAFSQVSGLPLWVTITSTGLVTTFYTALGGLRAVVWTDVIQLVILSLGMLLVVILGIIRVGGPERLWEIALSGDRLQSFTFTVNPWIRHSFWTLIIGGGGMVLSIYASNQTQVQRYMACRDLITARRAILLNIPLNAVFLVIQLLSGLVAYAYFVGCDPLTAGEITASDQILPYLVMALFDGIPVIKGLFLSVIFAAALSGVPEENI</sequence>
<evidence type="ECO:0000256" key="5">
    <source>
        <dbReference type="ARBA" id="ARBA00022692"/>
    </source>
</evidence>
<dbReference type="InterPro" id="IPR018212">
    <property type="entry name" value="Na/solute_symporter_CS"/>
</dbReference>
<reference evidence="15" key="1">
    <citation type="submission" date="2019-03" db="EMBL/GenBank/DDBJ databases">
        <title>Improved annotation for the trematode Fasciola hepatica.</title>
        <authorList>
            <person name="Choi Y.-J."/>
            <person name="Martin J."/>
            <person name="Mitreva M."/>
        </authorList>
    </citation>
    <scope>NUCLEOTIDE SEQUENCE [LARGE SCALE GENOMIC DNA]</scope>
</reference>
<dbReference type="InterPro" id="IPR001734">
    <property type="entry name" value="Na/solute_symporter"/>
</dbReference>
<evidence type="ECO:0000256" key="12">
    <source>
        <dbReference type="ARBA" id="ARBA00036099"/>
    </source>
</evidence>
<keyword evidence="3" id="KW-0813">Transport</keyword>
<keyword evidence="6 14" id="KW-1133">Transmembrane helix</keyword>
<keyword evidence="8" id="KW-0406">Ion transport</keyword>
<keyword evidence="16" id="KW-1185">Reference proteome</keyword>
<evidence type="ECO:0000313" key="16">
    <source>
        <dbReference type="Proteomes" id="UP000230066"/>
    </source>
</evidence>
<evidence type="ECO:0000256" key="2">
    <source>
        <dbReference type="ARBA" id="ARBA00006434"/>
    </source>
</evidence>
<accession>A0A4E0R0D1</accession>
<dbReference type="NCBIfam" id="TIGR00813">
    <property type="entry name" value="sss"/>
    <property type="match status" value="1"/>
</dbReference>
<feature type="transmembrane region" description="Helical" evidence="14">
    <location>
        <begin position="310"/>
        <end position="335"/>
    </location>
</feature>
<dbReference type="InterPro" id="IPR038377">
    <property type="entry name" value="Na/Glc_symporter_sf"/>
</dbReference>
<evidence type="ECO:0000256" key="4">
    <source>
        <dbReference type="ARBA" id="ARBA00022475"/>
    </source>
</evidence>
<feature type="transmembrane region" description="Helical" evidence="14">
    <location>
        <begin position="190"/>
        <end position="208"/>
    </location>
</feature>
<evidence type="ECO:0000256" key="14">
    <source>
        <dbReference type="SAM" id="Phobius"/>
    </source>
</evidence>
<evidence type="ECO:0000256" key="8">
    <source>
        <dbReference type="ARBA" id="ARBA00023065"/>
    </source>
</evidence>
<dbReference type="GO" id="GO:0015075">
    <property type="term" value="F:monoatomic ion transmembrane transporter activity"/>
    <property type="evidence" value="ECO:0007669"/>
    <property type="project" value="UniProtKB-ARBA"/>
</dbReference>
<feature type="transmembrane region" description="Helical" evidence="14">
    <location>
        <begin position="355"/>
        <end position="380"/>
    </location>
</feature>
<dbReference type="AlphaFoldDB" id="A0A4E0R0D1"/>
<dbReference type="Pfam" id="PF00474">
    <property type="entry name" value="SSF"/>
    <property type="match status" value="1"/>
</dbReference>
<comment type="subcellular location">
    <subcellularLocation>
        <location evidence="1">Cell membrane</location>
        <topology evidence="1">Multi-pass membrane protein</topology>
    </subcellularLocation>
</comment>
<dbReference type="EMBL" id="JXXN02004275">
    <property type="protein sequence ID" value="THD20723.1"/>
    <property type="molecule type" value="Genomic_DNA"/>
</dbReference>
<evidence type="ECO:0000313" key="15">
    <source>
        <dbReference type="EMBL" id="THD20723.1"/>
    </source>
</evidence>
<keyword evidence="4" id="KW-1003">Cell membrane</keyword>
<dbReference type="PROSITE" id="PS50283">
    <property type="entry name" value="NA_SOLUT_SYMP_3"/>
    <property type="match status" value="1"/>
</dbReference>
<proteinExistence type="inferred from homology"/>
<comment type="similarity">
    <text evidence="2 13">Belongs to the sodium:solute symporter (SSF) (TC 2.A.21) family.</text>
</comment>
<feature type="transmembrane region" description="Helical" evidence="14">
    <location>
        <begin position="6"/>
        <end position="26"/>
    </location>
</feature>
<keyword evidence="10" id="KW-0325">Glycoprotein</keyword>
<dbReference type="Proteomes" id="UP000230066">
    <property type="component" value="Unassembled WGS sequence"/>
</dbReference>
<comment type="catalytic activity">
    <reaction evidence="12">
        <text>iodide(out) + 2 Na(+)(out) = iodide(in) + 2 Na(+)(in)</text>
        <dbReference type="Rhea" id="RHEA:71207"/>
        <dbReference type="ChEBI" id="CHEBI:16382"/>
        <dbReference type="ChEBI" id="CHEBI:29101"/>
    </reaction>
</comment>
<gene>
    <name evidence="15" type="ORF">D915_008042</name>
</gene>
<evidence type="ECO:0000256" key="9">
    <source>
        <dbReference type="ARBA" id="ARBA00023136"/>
    </source>
</evidence>
<dbReference type="GO" id="GO:0005886">
    <property type="term" value="C:plasma membrane"/>
    <property type="evidence" value="ECO:0007669"/>
    <property type="project" value="UniProtKB-SubCell"/>
</dbReference>
<keyword evidence="5 14" id="KW-0812">Transmembrane</keyword>
<evidence type="ECO:0000256" key="10">
    <source>
        <dbReference type="ARBA" id="ARBA00023180"/>
    </source>
</evidence>
<keyword evidence="7" id="KW-0915">Sodium</keyword>
<evidence type="ECO:0000256" key="7">
    <source>
        <dbReference type="ARBA" id="ARBA00023053"/>
    </source>
</evidence>
<dbReference type="Gene3D" id="1.20.1730.10">
    <property type="entry name" value="Sodium/glucose cotransporter"/>
    <property type="match status" value="1"/>
</dbReference>